<evidence type="ECO:0000313" key="4">
    <source>
        <dbReference type="Proteomes" id="UP000192602"/>
    </source>
</evidence>
<dbReference type="GO" id="GO:0016757">
    <property type="term" value="F:glycosyltransferase activity"/>
    <property type="evidence" value="ECO:0007669"/>
    <property type="project" value="InterPro"/>
</dbReference>
<dbReference type="InterPro" id="IPR001296">
    <property type="entry name" value="Glyco_trans_1"/>
</dbReference>
<keyword evidence="3" id="KW-0808">Transferase</keyword>
<dbReference type="PANTHER" id="PTHR45947:SF3">
    <property type="entry name" value="SULFOQUINOVOSYL TRANSFERASE SQD2"/>
    <property type="match status" value="1"/>
</dbReference>
<name>A0A1W1WUG2_9BACT</name>
<dbReference type="SUPFAM" id="SSF53756">
    <property type="entry name" value="UDP-Glycosyltransferase/glycogen phosphorylase"/>
    <property type="match status" value="1"/>
</dbReference>
<proteinExistence type="predicted"/>
<evidence type="ECO:0000259" key="2">
    <source>
        <dbReference type="Pfam" id="PF13439"/>
    </source>
</evidence>
<gene>
    <name evidence="3" type="ORF">SAMN05660197_1790</name>
</gene>
<dbReference type="Gene3D" id="3.40.50.2000">
    <property type="entry name" value="Glycogen Phosphorylase B"/>
    <property type="match status" value="2"/>
</dbReference>
<dbReference type="InterPro" id="IPR050194">
    <property type="entry name" value="Glycosyltransferase_grp1"/>
</dbReference>
<dbReference type="AlphaFoldDB" id="A0A1W1WUG2"/>
<protein>
    <submittedName>
        <fullName evidence="3">Glycosyltransferase involved in cell wall bisynthesis</fullName>
    </submittedName>
</protein>
<evidence type="ECO:0000313" key="3">
    <source>
        <dbReference type="EMBL" id="SMC09964.1"/>
    </source>
</evidence>
<dbReference type="RefSeq" id="WP_197685332.1">
    <property type="nucleotide sequence ID" value="NZ_AP026671.1"/>
</dbReference>
<keyword evidence="4" id="KW-1185">Reference proteome</keyword>
<feature type="domain" description="Glycosyltransferase subfamily 4-like N-terminal" evidence="2">
    <location>
        <begin position="19"/>
        <end position="194"/>
    </location>
</feature>
<feature type="domain" description="Glycosyl transferase family 1" evidence="1">
    <location>
        <begin position="200"/>
        <end position="346"/>
    </location>
</feature>
<dbReference type="STRING" id="1069081.SAMN05660197_1790"/>
<evidence type="ECO:0000259" key="1">
    <source>
        <dbReference type="Pfam" id="PF00534"/>
    </source>
</evidence>
<dbReference type="EMBL" id="FWWZ01000001">
    <property type="protein sequence ID" value="SMC09964.1"/>
    <property type="molecule type" value="Genomic_DNA"/>
</dbReference>
<dbReference type="PANTHER" id="PTHR45947">
    <property type="entry name" value="SULFOQUINOVOSYL TRANSFERASE SQD2"/>
    <property type="match status" value="1"/>
</dbReference>
<dbReference type="Pfam" id="PF00534">
    <property type="entry name" value="Glycos_transf_1"/>
    <property type="match status" value="1"/>
</dbReference>
<dbReference type="Proteomes" id="UP000192602">
    <property type="component" value="Unassembled WGS sequence"/>
</dbReference>
<sequence>MGEEPIRVAVVHDWLVTQGGAEKVLRQIVELFPEADIYTLVDFLDEKQREEILLGKKTTPSFIQYLPLAKKYFRNYLPLFPKAIESFDLSQYDLIISSSWAFAKGVKKTKNQKHICYCHTPIRYAWDLYEEYVLPLHPLKKWIVIPTLAYIRKWDRESAKNVDLFIANSTCVAQRIQKHYNRDATILHPPVDCNKFRPRLEKEDFYLTLSRLVPYKKTRLIVEAFNEMPQRKLIVIGEGEELTHLKKIAKSNVEILGFQPDSVVVEYMQKTKAFVYAAKEDFGIVMAEALSSATPVIAFGECGARDIVCNGCGVLFAKQNREAIMQAVEQFEKMSFSNKRLIEYALQFDQKIFKEKLLRIIYENI</sequence>
<dbReference type="Pfam" id="PF13439">
    <property type="entry name" value="Glyco_transf_4"/>
    <property type="match status" value="1"/>
</dbReference>
<organism evidence="3 4">
    <name type="scientific">Nitratiruptor tergarcus DSM 16512</name>
    <dbReference type="NCBI Taxonomy" id="1069081"/>
    <lineage>
        <taxon>Bacteria</taxon>
        <taxon>Pseudomonadati</taxon>
        <taxon>Campylobacterota</taxon>
        <taxon>Epsilonproteobacteria</taxon>
        <taxon>Nautiliales</taxon>
        <taxon>Nitratiruptoraceae</taxon>
        <taxon>Nitratiruptor</taxon>
    </lineage>
</organism>
<accession>A0A1W1WUG2</accession>
<dbReference type="InterPro" id="IPR028098">
    <property type="entry name" value="Glyco_trans_4-like_N"/>
</dbReference>
<reference evidence="4" key="1">
    <citation type="submission" date="2017-04" db="EMBL/GenBank/DDBJ databases">
        <authorList>
            <person name="Varghese N."/>
            <person name="Submissions S."/>
        </authorList>
    </citation>
    <scope>NUCLEOTIDE SEQUENCE [LARGE SCALE GENOMIC DNA]</scope>
    <source>
        <strain evidence="4">DSM 16512</strain>
    </source>
</reference>